<keyword evidence="2" id="KW-1185">Reference proteome</keyword>
<dbReference type="InterPro" id="IPR036390">
    <property type="entry name" value="WH_DNA-bd_sf"/>
</dbReference>
<proteinExistence type="predicted"/>
<reference evidence="2" key="1">
    <citation type="submission" date="2016-10" db="EMBL/GenBank/DDBJ databases">
        <authorList>
            <person name="Varghese N."/>
            <person name="Submissions S."/>
        </authorList>
    </citation>
    <scope>NUCLEOTIDE SEQUENCE [LARGE SCALE GENOMIC DNA]</scope>
    <source>
        <strain evidence="2">IBRC-M 10043</strain>
    </source>
</reference>
<dbReference type="Proteomes" id="UP000198775">
    <property type="component" value="Unassembled WGS sequence"/>
</dbReference>
<dbReference type="EMBL" id="FOCX01000002">
    <property type="protein sequence ID" value="SEN19010.1"/>
    <property type="molecule type" value="Genomic_DNA"/>
</dbReference>
<dbReference type="Gene3D" id="1.10.10.10">
    <property type="entry name" value="Winged helix-like DNA-binding domain superfamily/Winged helix DNA-binding domain"/>
    <property type="match status" value="1"/>
</dbReference>
<evidence type="ECO:0000313" key="2">
    <source>
        <dbReference type="Proteomes" id="UP000198775"/>
    </source>
</evidence>
<name>A0A1H8EI00_9EURY</name>
<sequence length="89" mass="10359">MRLPAEWFTQVDDRILEYLQEHKSGSPTQMAKHENIHFTRSYVHKRCKILADYGLIEDYGNGVYIITDEGEAYLAGELNLNELEPDDEN</sequence>
<dbReference type="AlphaFoldDB" id="A0A1H8EI00"/>
<dbReference type="SUPFAM" id="SSF46785">
    <property type="entry name" value="Winged helix' DNA-binding domain"/>
    <property type="match status" value="1"/>
</dbReference>
<gene>
    <name evidence="1" type="ORF">SAMN05216388_100216</name>
</gene>
<evidence type="ECO:0008006" key="3">
    <source>
        <dbReference type="Google" id="ProtNLM"/>
    </source>
</evidence>
<accession>A0A1H8EI00</accession>
<protein>
    <recommendedName>
        <fullName evidence="3">Winged helix-turn-helix</fullName>
    </recommendedName>
</protein>
<organism evidence="1 2">
    <name type="scientific">Halorientalis persicus</name>
    <dbReference type="NCBI Taxonomy" id="1367881"/>
    <lineage>
        <taxon>Archaea</taxon>
        <taxon>Methanobacteriati</taxon>
        <taxon>Methanobacteriota</taxon>
        <taxon>Stenosarchaea group</taxon>
        <taxon>Halobacteria</taxon>
        <taxon>Halobacteriales</taxon>
        <taxon>Haloarculaceae</taxon>
        <taxon>Halorientalis</taxon>
    </lineage>
</organism>
<evidence type="ECO:0000313" key="1">
    <source>
        <dbReference type="EMBL" id="SEN19010.1"/>
    </source>
</evidence>
<dbReference type="OrthoDB" id="285635at2157"/>
<dbReference type="InterPro" id="IPR036388">
    <property type="entry name" value="WH-like_DNA-bd_sf"/>
</dbReference>